<dbReference type="InterPro" id="IPR035906">
    <property type="entry name" value="MetI-like_sf"/>
</dbReference>
<evidence type="ECO:0000256" key="4">
    <source>
        <dbReference type="ARBA" id="ARBA00022692"/>
    </source>
</evidence>
<feature type="transmembrane region" description="Helical" evidence="8">
    <location>
        <begin position="149"/>
        <end position="168"/>
    </location>
</feature>
<keyword evidence="5" id="KW-0029">Amino-acid transport</keyword>
<dbReference type="EMBL" id="JAGGLM010000002">
    <property type="protein sequence ID" value="MBP2031980.1"/>
    <property type="molecule type" value="Genomic_DNA"/>
</dbReference>
<dbReference type="PROSITE" id="PS50928">
    <property type="entry name" value="ABC_TM1"/>
    <property type="match status" value="1"/>
</dbReference>
<dbReference type="CDD" id="cd06261">
    <property type="entry name" value="TM_PBP2"/>
    <property type="match status" value="1"/>
</dbReference>
<evidence type="ECO:0000256" key="7">
    <source>
        <dbReference type="ARBA" id="ARBA00023136"/>
    </source>
</evidence>
<evidence type="ECO:0000313" key="10">
    <source>
        <dbReference type="EMBL" id="MBP2031980.1"/>
    </source>
</evidence>
<comment type="subcellular location">
    <subcellularLocation>
        <location evidence="1 8">Cell membrane</location>
        <topology evidence="1 8">Multi-pass membrane protein</topology>
    </subcellularLocation>
</comment>
<keyword evidence="11" id="KW-1185">Reference proteome</keyword>
<evidence type="ECO:0000256" key="6">
    <source>
        <dbReference type="ARBA" id="ARBA00022989"/>
    </source>
</evidence>
<evidence type="ECO:0000256" key="8">
    <source>
        <dbReference type="RuleBase" id="RU363032"/>
    </source>
</evidence>
<keyword evidence="4 8" id="KW-0812">Transmembrane</keyword>
<feature type="domain" description="ABC transmembrane type-1" evidence="9">
    <location>
        <begin position="19"/>
        <end position="207"/>
    </location>
</feature>
<dbReference type="InterPro" id="IPR043429">
    <property type="entry name" value="ArtM/GltK/GlnP/TcyL/YhdX-like"/>
</dbReference>
<dbReference type="Proteomes" id="UP001519307">
    <property type="component" value="Unassembled WGS sequence"/>
</dbReference>
<keyword evidence="2 8" id="KW-0813">Transport</keyword>
<dbReference type="Gene3D" id="1.10.3720.10">
    <property type="entry name" value="MetI-like"/>
    <property type="match status" value="1"/>
</dbReference>
<comment type="similarity">
    <text evidence="8">Belongs to the binding-protein-dependent transport system permease family.</text>
</comment>
<keyword evidence="3" id="KW-1003">Cell membrane</keyword>
<evidence type="ECO:0000256" key="3">
    <source>
        <dbReference type="ARBA" id="ARBA00022475"/>
    </source>
</evidence>
<dbReference type="Pfam" id="PF00528">
    <property type="entry name" value="BPD_transp_1"/>
    <property type="match status" value="1"/>
</dbReference>
<comment type="caution">
    <text evidence="10">The sequence shown here is derived from an EMBL/GenBank/DDBJ whole genome shotgun (WGS) entry which is preliminary data.</text>
</comment>
<feature type="transmembrane region" description="Helical" evidence="8">
    <location>
        <begin position="188"/>
        <end position="210"/>
    </location>
</feature>
<feature type="transmembrane region" description="Helical" evidence="8">
    <location>
        <begin position="55"/>
        <end position="76"/>
    </location>
</feature>
<dbReference type="SUPFAM" id="SSF161098">
    <property type="entry name" value="MetI-like"/>
    <property type="match status" value="1"/>
</dbReference>
<dbReference type="InterPro" id="IPR000515">
    <property type="entry name" value="MetI-like"/>
</dbReference>
<name>A0ABS4KPL1_9CLOT</name>
<dbReference type="RefSeq" id="WP_209700917.1">
    <property type="nucleotide sequence ID" value="NZ_JAGGLM010000002.1"/>
</dbReference>
<dbReference type="PANTHER" id="PTHR30614">
    <property type="entry name" value="MEMBRANE COMPONENT OF AMINO ACID ABC TRANSPORTER"/>
    <property type="match status" value="1"/>
</dbReference>
<gene>
    <name evidence="10" type="ORF">J2Z42_000645</name>
</gene>
<sequence>MKTSIDLVMQYMPNLLEGLMYTILVSAQAIGLGFTVGIVLSILRMGKNKIVDWFVNVYISFVRGTPIIVQIFIIYYALAMIHLDIPSFQSGVIALSLNSGGFIAEIIRGGLSSVPKGQYEAAKALRINKFQTLTRIIFPQIFRIILPQLLSEFISVIKISPLLSIIAVVELTRSAQKIANTTYVSLPFYITIAIMYFILNSILEFFANVLEKKVNLGK</sequence>
<feature type="transmembrane region" description="Helical" evidence="8">
    <location>
        <begin position="20"/>
        <end position="43"/>
    </location>
</feature>
<evidence type="ECO:0000313" key="11">
    <source>
        <dbReference type="Proteomes" id="UP001519307"/>
    </source>
</evidence>
<organism evidence="10 11">
    <name type="scientific">Clostridium algifaecis</name>
    <dbReference type="NCBI Taxonomy" id="1472040"/>
    <lineage>
        <taxon>Bacteria</taxon>
        <taxon>Bacillati</taxon>
        <taxon>Bacillota</taxon>
        <taxon>Clostridia</taxon>
        <taxon>Eubacteriales</taxon>
        <taxon>Clostridiaceae</taxon>
        <taxon>Clostridium</taxon>
    </lineage>
</organism>
<dbReference type="PANTHER" id="PTHR30614:SF0">
    <property type="entry name" value="L-CYSTINE TRANSPORT SYSTEM PERMEASE PROTEIN TCYL"/>
    <property type="match status" value="1"/>
</dbReference>
<evidence type="ECO:0000259" key="9">
    <source>
        <dbReference type="PROSITE" id="PS50928"/>
    </source>
</evidence>
<accession>A0ABS4KPL1</accession>
<reference evidence="10 11" key="1">
    <citation type="submission" date="2021-03" db="EMBL/GenBank/DDBJ databases">
        <title>Genomic Encyclopedia of Type Strains, Phase IV (KMG-IV): sequencing the most valuable type-strain genomes for metagenomic binning, comparative biology and taxonomic classification.</title>
        <authorList>
            <person name="Goeker M."/>
        </authorList>
    </citation>
    <scope>NUCLEOTIDE SEQUENCE [LARGE SCALE GENOMIC DNA]</scope>
    <source>
        <strain evidence="10 11">DSM 28783</strain>
    </source>
</reference>
<keyword evidence="6 8" id="KW-1133">Transmembrane helix</keyword>
<dbReference type="InterPro" id="IPR010065">
    <property type="entry name" value="AA_ABC_transptr_permease_3TM"/>
</dbReference>
<proteinExistence type="inferred from homology"/>
<protein>
    <submittedName>
        <fullName evidence="10">His/Glu/Gln/Arg/opine family amino acid ABC transporter permease subunit</fullName>
    </submittedName>
</protein>
<evidence type="ECO:0000256" key="5">
    <source>
        <dbReference type="ARBA" id="ARBA00022970"/>
    </source>
</evidence>
<keyword evidence="7 8" id="KW-0472">Membrane</keyword>
<evidence type="ECO:0000256" key="1">
    <source>
        <dbReference type="ARBA" id="ARBA00004651"/>
    </source>
</evidence>
<dbReference type="NCBIfam" id="TIGR01726">
    <property type="entry name" value="HEQRo_perm_3TM"/>
    <property type="match status" value="1"/>
</dbReference>
<evidence type="ECO:0000256" key="2">
    <source>
        <dbReference type="ARBA" id="ARBA00022448"/>
    </source>
</evidence>